<feature type="domain" description="Integrase zinc-binding" evidence="2">
    <location>
        <begin position="116"/>
        <end position="157"/>
    </location>
</feature>
<dbReference type="Pfam" id="PF17921">
    <property type="entry name" value="Integrase_H2C2"/>
    <property type="match status" value="1"/>
</dbReference>
<dbReference type="EMBL" id="JAGEUA010000010">
    <property type="protein sequence ID" value="KAL0963939.1"/>
    <property type="molecule type" value="Genomic_DNA"/>
</dbReference>
<evidence type="ECO:0000313" key="4">
    <source>
        <dbReference type="Proteomes" id="UP001557470"/>
    </source>
</evidence>
<protein>
    <recommendedName>
        <fullName evidence="1">Gypsy retrotransposon integrase-like protein 1</fullName>
    </recommendedName>
</protein>
<evidence type="ECO:0000256" key="1">
    <source>
        <dbReference type="ARBA" id="ARBA00039658"/>
    </source>
</evidence>
<dbReference type="PANTHER" id="PTHR37984:SF8">
    <property type="entry name" value="CCHC-TYPE DOMAIN-CONTAINING PROTEIN"/>
    <property type="match status" value="1"/>
</dbReference>
<dbReference type="Proteomes" id="UP001557470">
    <property type="component" value="Unassembled WGS sequence"/>
</dbReference>
<dbReference type="InterPro" id="IPR050951">
    <property type="entry name" value="Retrovirus_Pol_polyprotein"/>
</dbReference>
<proteinExistence type="predicted"/>
<keyword evidence="4" id="KW-1185">Reference proteome</keyword>
<name>A0ABD0VZR9_UMBPY</name>
<dbReference type="FunFam" id="1.10.340.70:FF:000003">
    <property type="entry name" value="Protein CBG25708"/>
    <property type="match status" value="1"/>
</dbReference>
<sequence length="214" mass="24753">MLLQLQTYDITLVYKRGKQMYLADTLSRAPNKTSQCPATEDTFEVMCVSYISTNRLEELRTHTAKDQVLQTLSTVIQRGWPSRERSIHPSIRPFFPYRDELVVDDGIVIKGQRTVIPHSLHREYINIIHRGHPGLESTKRRARSTVFWPTMNNDIEEELLSRSACTAPDHTSKRNLYYHIRFQSCHGPRLLLICSSGTDNSTKCWSTRTQDGMK</sequence>
<accession>A0ABD0VZR9</accession>
<dbReference type="PANTHER" id="PTHR37984">
    <property type="entry name" value="PROTEIN CBG26694"/>
    <property type="match status" value="1"/>
</dbReference>
<gene>
    <name evidence="3" type="ORF">UPYG_G00315580</name>
</gene>
<dbReference type="InterPro" id="IPR041588">
    <property type="entry name" value="Integrase_H2C2"/>
</dbReference>
<organism evidence="3 4">
    <name type="scientific">Umbra pygmaea</name>
    <name type="common">Eastern mudminnow</name>
    <dbReference type="NCBI Taxonomy" id="75934"/>
    <lineage>
        <taxon>Eukaryota</taxon>
        <taxon>Metazoa</taxon>
        <taxon>Chordata</taxon>
        <taxon>Craniata</taxon>
        <taxon>Vertebrata</taxon>
        <taxon>Euteleostomi</taxon>
        <taxon>Actinopterygii</taxon>
        <taxon>Neopterygii</taxon>
        <taxon>Teleostei</taxon>
        <taxon>Protacanthopterygii</taxon>
        <taxon>Esociformes</taxon>
        <taxon>Umbridae</taxon>
        <taxon>Umbra</taxon>
    </lineage>
</organism>
<dbReference type="Gene3D" id="1.10.340.70">
    <property type="match status" value="1"/>
</dbReference>
<comment type="caution">
    <text evidence="3">The sequence shown here is derived from an EMBL/GenBank/DDBJ whole genome shotgun (WGS) entry which is preliminary data.</text>
</comment>
<evidence type="ECO:0000313" key="3">
    <source>
        <dbReference type="EMBL" id="KAL0963939.1"/>
    </source>
</evidence>
<dbReference type="AlphaFoldDB" id="A0ABD0VZR9"/>
<reference evidence="3 4" key="1">
    <citation type="submission" date="2024-06" db="EMBL/GenBank/DDBJ databases">
        <authorList>
            <person name="Pan Q."/>
            <person name="Wen M."/>
            <person name="Jouanno E."/>
            <person name="Zahm M."/>
            <person name="Klopp C."/>
            <person name="Cabau C."/>
            <person name="Louis A."/>
            <person name="Berthelot C."/>
            <person name="Parey E."/>
            <person name="Roest Crollius H."/>
            <person name="Montfort J."/>
            <person name="Robinson-Rechavi M."/>
            <person name="Bouchez O."/>
            <person name="Lampietro C."/>
            <person name="Lopez Roques C."/>
            <person name="Donnadieu C."/>
            <person name="Postlethwait J."/>
            <person name="Bobe J."/>
            <person name="Verreycken H."/>
            <person name="Guiguen Y."/>
        </authorList>
    </citation>
    <scope>NUCLEOTIDE SEQUENCE [LARGE SCALE GENOMIC DNA]</scope>
    <source>
        <strain evidence="3">Up_M1</strain>
        <tissue evidence="3">Testis</tissue>
    </source>
</reference>
<evidence type="ECO:0000259" key="2">
    <source>
        <dbReference type="Pfam" id="PF17921"/>
    </source>
</evidence>